<evidence type="ECO:0000259" key="15">
    <source>
        <dbReference type="Pfam" id="PF17039"/>
    </source>
</evidence>
<keyword evidence="5 12" id="KW-0808">Transferase</keyword>
<organism evidence="16 17">
    <name type="scientific">Candidula unifasciata</name>
    <dbReference type="NCBI Taxonomy" id="100452"/>
    <lineage>
        <taxon>Eukaryota</taxon>
        <taxon>Metazoa</taxon>
        <taxon>Spiralia</taxon>
        <taxon>Lophotrochozoa</taxon>
        <taxon>Mollusca</taxon>
        <taxon>Gastropoda</taxon>
        <taxon>Heterobranchia</taxon>
        <taxon>Euthyneura</taxon>
        <taxon>Panpulmonata</taxon>
        <taxon>Eupulmonata</taxon>
        <taxon>Stylommatophora</taxon>
        <taxon>Helicina</taxon>
        <taxon>Helicoidea</taxon>
        <taxon>Geomitridae</taxon>
        <taxon>Candidula</taxon>
    </lineage>
</organism>
<keyword evidence="11" id="KW-0325">Glycoprotein</keyword>
<sequence>MLTSIKKIVVYLSVTCVLLIVVEECFYRTHTGSTRPHLSHLESSRSLTYTQLLRNSTSLETSSPPVTYNIDRQTADVITDDEEFSDAREKSPARLPISVQRNNSFKIKNPRPEVGETRDNTARNKTVTSPAVDLLETELEEERRLRQSPFIRFQDFTENTSSSSDVSTSVKLISYFRPDDSTTFLPKSFSICQYKCRYVRNMSRADAVLFQASLIRDNVIPDFYRPPGQRWVFFTSDPAIKQYELERPDVKSQFNWTVTYQLDSDFPSPFGYLQKRKPPVRNYDTVFDRKNKMAAWFVSHCSTWGKRELYVQRMRKIIQVDIFGQCGNLSCGPIHYRMNDSTQCLPMLTQQYKFYLAFENSFCKDYVSEKFFKLFDNVDVVPVVRGGFDYKKYLPSGIFVDASDFKSPEALAHHLLQLARDKEKYVAMLKKKSQ</sequence>
<feature type="domain" description="Fucosyltransferase C-terminal" evidence="14">
    <location>
        <begin position="288"/>
        <end position="428"/>
    </location>
</feature>
<evidence type="ECO:0000256" key="4">
    <source>
        <dbReference type="ARBA" id="ARBA00022676"/>
    </source>
</evidence>
<protein>
    <recommendedName>
        <fullName evidence="12">Fucosyltransferase</fullName>
        <ecNumber evidence="12">2.4.1.-</ecNumber>
    </recommendedName>
</protein>
<feature type="region of interest" description="Disordered" evidence="13">
    <location>
        <begin position="99"/>
        <end position="124"/>
    </location>
</feature>
<dbReference type="InterPro" id="IPR055270">
    <property type="entry name" value="Glyco_tran_10_C"/>
</dbReference>
<evidence type="ECO:0000256" key="13">
    <source>
        <dbReference type="SAM" id="MobiDB-lite"/>
    </source>
</evidence>
<proteinExistence type="inferred from homology"/>
<reference evidence="16" key="1">
    <citation type="submission" date="2021-04" db="EMBL/GenBank/DDBJ databases">
        <authorList>
            <consortium name="Molecular Ecology Group"/>
        </authorList>
    </citation>
    <scope>NUCLEOTIDE SEQUENCE</scope>
</reference>
<dbReference type="EMBL" id="CAJHNH020001680">
    <property type="protein sequence ID" value="CAG5124037.1"/>
    <property type="molecule type" value="Genomic_DNA"/>
</dbReference>
<dbReference type="PANTHER" id="PTHR48438:SF1">
    <property type="entry name" value="ALPHA-(1,3)-FUCOSYLTRANSFERASE C-RELATED"/>
    <property type="match status" value="1"/>
</dbReference>
<evidence type="ECO:0000256" key="3">
    <source>
        <dbReference type="ARBA" id="ARBA00008919"/>
    </source>
</evidence>
<evidence type="ECO:0000256" key="8">
    <source>
        <dbReference type="ARBA" id="ARBA00022989"/>
    </source>
</evidence>
<accession>A0A8S3Z3F5</accession>
<evidence type="ECO:0000256" key="1">
    <source>
        <dbReference type="ARBA" id="ARBA00004323"/>
    </source>
</evidence>
<keyword evidence="8" id="KW-1133">Transmembrane helix</keyword>
<dbReference type="PANTHER" id="PTHR48438">
    <property type="entry name" value="ALPHA-(1,3)-FUCOSYLTRANSFERASE C-RELATED"/>
    <property type="match status" value="1"/>
</dbReference>
<dbReference type="InterPro" id="IPR038577">
    <property type="entry name" value="GT10-like_C_sf"/>
</dbReference>
<dbReference type="GO" id="GO:0032580">
    <property type="term" value="C:Golgi cisterna membrane"/>
    <property type="evidence" value="ECO:0007669"/>
    <property type="project" value="UniProtKB-SubCell"/>
</dbReference>
<keyword evidence="17" id="KW-1185">Reference proteome</keyword>
<evidence type="ECO:0000256" key="6">
    <source>
        <dbReference type="ARBA" id="ARBA00022692"/>
    </source>
</evidence>
<evidence type="ECO:0000256" key="7">
    <source>
        <dbReference type="ARBA" id="ARBA00022968"/>
    </source>
</evidence>
<dbReference type="InterPro" id="IPR001503">
    <property type="entry name" value="Glyco_trans_10"/>
</dbReference>
<evidence type="ECO:0000313" key="16">
    <source>
        <dbReference type="EMBL" id="CAG5124037.1"/>
    </source>
</evidence>
<dbReference type="InterPro" id="IPR031481">
    <property type="entry name" value="Glyco_tran_10_N"/>
</dbReference>
<gene>
    <name evidence="16" type="ORF">CUNI_LOCUS9595</name>
</gene>
<evidence type="ECO:0000256" key="11">
    <source>
        <dbReference type="ARBA" id="ARBA00023180"/>
    </source>
</evidence>
<dbReference type="Pfam" id="PF00852">
    <property type="entry name" value="Glyco_transf_10"/>
    <property type="match status" value="1"/>
</dbReference>
<keyword evidence="4 12" id="KW-0328">Glycosyltransferase</keyword>
<evidence type="ECO:0000313" key="17">
    <source>
        <dbReference type="Proteomes" id="UP000678393"/>
    </source>
</evidence>
<feature type="domain" description="Fucosyltransferase N-terminal" evidence="15">
    <location>
        <begin position="196"/>
        <end position="271"/>
    </location>
</feature>
<dbReference type="GO" id="GO:0008417">
    <property type="term" value="F:fucosyltransferase activity"/>
    <property type="evidence" value="ECO:0007669"/>
    <property type="project" value="InterPro"/>
</dbReference>
<comment type="subcellular location">
    <subcellularLocation>
        <location evidence="1">Golgi apparatus membrane</location>
        <topology evidence="1">Single-pass type II membrane protein</topology>
    </subcellularLocation>
    <subcellularLocation>
        <location evidence="12">Golgi apparatus</location>
        <location evidence="12">Golgi stack membrane</location>
        <topology evidence="12">Single-pass type II membrane protein</topology>
    </subcellularLocation>
</comment>
<comment type="similarity">
    <text evidence="3 12">Belongs to the glycosyltransferase 10 family.</text>
</comment>
<keyword evidence="7" id="KW-0735">Signal-anchor</keyword>
<dbReference type="EC" id="2.4.1.-" evidence="12"/>
<dbReference type="SUPFAM" id="SSF53756">
    <property type="entry name" value="UDP-Glycosyltransferase/glycogen phosphorylase"/>
    <property type="match status" value="1"/>
</dbReference>
<dbReference type="AlphaFoldDB" id="A0A8S3Z3F5"/>
<dbReference type="Proteomes" id="UP000678393">
    <property type="component" value="Unassembled WGS sequence"/>
</dbReference>
<feature type="compositionally biased region" description="Basic and acidic residues" evidence="13">
    <location>
        <begin position="110"/>
        <end position="122"/>
    </location>
</feature>
<dbReference type="OrthoDB" id="6129725at2759"/>
<comment type="pathway">
    <text evidence="2">Protein modification; protein glycosylation.</text>
</comment>
<name>A0A8S3Z3F5_9EUPU</name>
<evidence type="ECO:0000256" key="9">
    <source>
        <dbReference type="ARBA" id="ARBA00023034"/>
    </source>
</evidence>
<evidence type="ECO:0000256" key="10">
    <source>
        <dbReference type="ARBA" id="ARBA00023136"/>
    </source>
</evidence>
<evidence type="ECO:0000256" key="12">
    <source>
        <dbReference type="RuleBase" id="RU003832"/>
    </source>
</evidence>
<evidence type="ECO:0000256" key="5">
    <source>
        <dbReference type="ARBA" id="ARBA00022679"/>
    </source>
</evidence>
<keyword evidence="6 12" id="KW-0812">Transmembrane</keyword>
<evidence type="ECO:0000256" key="2">
    <source>
        <dbReference type="ARBA" id="ARBA00004922"/>
    </source>
</evidence>
<dbReference type="Pfam" id="PF17039">
    <property type="entry name" value="Glyco_tran_10_N"/>
    <property type="match status" value="1"/>
</dbReference>
<dbReference type="GO" id="GO:0000139">
    <property type="term" value="C:Golgi membrane"/>
    <property type="evidence" value="ECO:0007669"/>
    <property type="project" value="UniProtKB-SubCell"/>
</dbReference>
<keyword evidence="10" id="KW-0472">Membrane</keyword>
<dbReference type="Gene3D" id="3.40.50.11660">
    <property type="entry name" value="Glycosyl transferase family 10, C-terminal domain"/>
    <property type="match status" value="1"/>
</dbReference>
<dbReference type="FunFam" id="3.40.50.11660:FF:000002">
    <property type="entry name" value="Alpha-(1,3)-fucosyltransferase"/>
    <property type="match status" value="1"/>
</dbReference>
<keyword evidence="9 12" id="KW-0333">Golgi apparatus</keyword>
<comment type="caution">
    <text evidence="16">The sequence shown here is derived from an EMBL/GenBank/DDBJ whole genome shotgun (WGS) entry which is preliminary data.</text>
</comment>
<evidence type="ECO:0000259" key="14">
    <source>
        <dbReference type="Pfam" id="PF00852"/>
    </source>
</evidence>